<dbReference type="EMBL" id="BART01019569">
    <property type="protein sequence ID" value="GAG93457.1"/>
    <property type="molecule type" value="Genomic_DNA"/>
</dbReference>
<comment type="caution">
    <text evidence="1">The sequence shown here is derived from an EMBL/GenBank/DDBJ whole genome shotgun (WGS) entry which is preliminary data.</text>
</comment>
<sequence length="31" mass="3458">MALVNPADVRAQMSRGQKARWVKGFPASHTF</sequence>
<evidence type="ECO:0000313" key="1">
    <source>
        <dbReference type="EMBL" id="GAG93457.1"/>
    </source>
</evidence>
<proteinExistence type="predicted"/>
<feature type="non-terminal residue" evidence="1">
    <location>
        <position position="31"/>
    </location>
</feature>
<dbReference type="AlphaFoldDB" id="X1CKE4"/>
<gene>
    <name evidence="1" type="ORF">S01H4_36573</name>
</gene>
<organism evidence="1">
    <name type="scientific">marine sediment metagenome</name>
    <dbReference type="NCBI Taxonomy" id="412755"/>
    <lineage>
        <taxon>unclassified sequences</taxon>
        <taxon>metagenomes</taxon>
        <taxon>ecological metagenomes</taxon>
    </lineage>
</organism>
<reference evidence="1" key="1">
    <citation type="journal article" date="2014" name="Front. Microbiol.">
        <title>High frequency of phylogenetically diverse reductive dehalogenase-homologous genes in deep subseafloor sedimentary metagenomes.</title>
        <authorList>
            <person name="Kawai M."/>
            <person name="Futagami T."/>
            <person name="Toyoda A."/>
            <person name="Takaki Y."/>
            <person name="Nishi S."/>
            <person name="Hori S."/>
            <person name="Arai W."/>
            <person name="Tsubouchi T."/>
            <person name="Morono Y."/>
            <person name="Uchiyama I."/>
            <person name="Ito T."/>
            <person name="Fujiyama A."/>
            <person name="Inagaki F."/>
            <person name="Takami H."/>
        </authorList>
    </citation>
    <scope>NUCLEOTIDE SEQUENCE</scope>
    <source>
        <strain evidence="1">Expedition CK06-06</strain>
    </source>
</reference>
<accession>X1CKE4</accession>
<protein>
    <submittedName>
        <fullName evidence="1">Uncharacterized protein</fullName>
    </submittedName>
</protein>
<name>X1CKE4_9ZZZZ</name>